<feature type="compositionally biased region" description="Low complexity" evidence="6">
    <location>
        <begin position="11"/>
        <end position="26"/>
    </location>
</feature>
<evidence type="ECO:0000256" key="1">
    <source>
        <dbReference type="ARBA" id="ARBA00004123"/>
    </source>
</evidence>
<protein>
    <submittedName>
        <fullName evidence="8">Pre-mRNA-splicing factor cwc22</fullName>
    </submittedName>
</protein>
<dbReference type="Gene3D" id="1.25.40.180">
    <property type="match status" value="1"/>
</dbReference>
<dbReference type="InterPro" id="IPR003890">
    <property type="entry name" value="MIF4G-like_typ-3"/>
</dbReference>
<reference evidence="8" key="1">
    <citation type="submission" date="2022-07" db="EMBL/GenBank/DDBJ databases">
        <title>Phylogenomic reconstructions and comparative analyses of Kickxellomycotina fungi.</title>
        <authorList>
            <person name="Reynolds N.K."/>
            <person name="Stajich J.E."/>
            <person name="Barry K."/>
            <person name="Grigoriev I.V."/>
            <person name="Crous P."/>
            <person name="Smith M.E."/>
        </authorList>
    </citation>
    <scope>NUCLEOTIDE SEQUENCE</scope>
    <source>
        <strain evidence="8">RSA 567</strain>
    </source>
</reference>
<proteinExistence type="inferred from homology"/>
<dbReference type="SMART" id="SM00543">
    <property type="entry name" value="MIF4G"/>
    <property type="match status" value="1"/>
</dbReference>
<name>A0A9W8B4K3_9FUNG</name>
<organism evidence="8 9">
    <name type="scientific">Dimargaris verticillata</name>
    <dbReference type="NCBI Taxonomy" id="2761393"/>
    <lineage>
        <taxon>Eukaryota</taxon>
        <taxon>Fungi</taxon>
        <taxon>Fungi incertae sedis</taxon>
        <taxon>Zoopagomycota</taxon>
        <taxon>Kickxellomycotina</taxon>
        <taxon>Dimargaritomycetes</taxon>
        <taxon>Dimargaritales</taxon>
        <taxon>Dimargaritaceae</taxon>
        <taxon>Dimargaris</taxon>
    </lineage>
</organism>
<feature type="compositionally biased region" description="Low complexity" evidence="6">
    <location>
        <begin position="91"/>
        <end position="102"/>
    </location>
</feature>
<evidence type="ECO:0000259" key="7">
    <source>
        <dbReference type="PROSITE" id="PS51366"/>
    </source>
</evidence>
<evidence type="ECO:0000256" key="5">
    <source>
        <dbReference type="ARBA" id="ARBA00023242"/>
    </source>
</evidence>
<dbReference type="GO" id="GO:0000398">
    <property type="term" value="P:mRNA splicing, via spliceosome"/>
    <property type="evidence" value="ECO:0007669"/>
    <property type="project" value="TreeGrafter"/>
</dbReference>
<dbReference type="FunFam" id="1.25.40.180:FF:000004">
    <property type="entry name" value="pre-mRNA-splicing factor CWC22 homolog"/>
    <property type="match status" value="1"/>
</dbReference>
<comment type="caution">
    <text evidence="8">The sequence shown here is derived from an EMBL/GenBank/DDBJ whole genome shotgun (WGS) entry which is preliminary data.</text>
</comment>
<keyword evidence="5" id="KW-0539">Nucleus</keyword>
<dbReference type="EMBL" id="JANBQB010000031">
    <property type="protein sequence ID" value="KAJ1984079.1"/>
    <property type="molecule type" value="Genomic_DNA"/>
</dbReference>
<feature type="region of interest" description="Disordered" evidence="6">
    <location>
        <begin position="405"/>
        <end position="450"/>
    </location>
</feature>
<feature type="domain" description="MI" evidence="7">
    <location>
        <begin position="465"/>
        <end position="581"/>
    </location>
</feature>
<keyword evidence="9" id="KW-1185">Reference proteome</keyword>
<dbReference type="SMART" id="SM00544">
    <property type="entry name" value="MA3"/>
    <property type="match status" value="1"/>
</dbReference>
<evidence type="ECO:0000313" key="9">
    <source>
        <dbReference type="Proteomes" id="UP001151582"/>
    </source>
</evidence>
<dbReference type="AlphaFoldDB" id="A0A9W8B4K3"/>
<evidence type="ECO:0000256" key="4">
    <source>
        <dbReference type="ARBA" id="ARBA00023187"/>
    </source>
</evidence>
<keyword evidence="3" id="KW-0507">mRNA processing</keyword>
<dbReference type="InterPro" id="IPR003891">
    <property type="entry name" value="Initiation_fac_eIF4g_MI"/>
</dbReference>
<evidence type="ECO:0000256" key="3">
    <source>
        <dbReference type="ARBA" id="ARBA00022664"/>
    </source>
</evidence>
<dbReference type="GO" id="GO:0071013">
    <property type="term" value="C:catalytic step 2 spliceosome"/>
    <property type="evidence" value="ECO:0007669"/>
    <property type="project" value="TreeGrafter"/>
</dbReference>
<dbReference type="InterPro" id="IPR050781">
    <property type="entry name" value="CWC22_splicing_factor"/>
</dbReference>
<dbReference type="Pfam" id="PF02854">
    <property type="entry name" value="MIF4G"/>
    <property type="match status" value="1"/>
</dbReference>
<dbReference type="PROSITE" id="PS51366">
    <property type="entry name" value="MI"/>
    <property type="match status" value="1"/>
</dbReference>
<feature type="region of interest" description="Disordered" evidence="6">
    <location>
        <begin position="1"/>
        <end position="131"/>
    </location>
</feature>
<sequence>MPPSASPDIVSRAAPSPSPPRIQRSPLRSRRRHRETRSRTPDSSRSRSRSNSRDRHAKRSRTSRHRSSYRSSRQSRSRSQTRRYRQRRRSPSSSRSRSRLSPPRSPPQRAPKPTHNNASQNVPTMVPSGGVYIPPARLRQMQAQITDPNTEQYQRIRWDALKKSLNGLINKVNTANIKDIIFELLSENLIRGRGLFARAVLKAQAASPTFTPVYAALVAVVNTKLPMVGELILTRLVLQFRRAFKRNDKANCLATTQFIAHLTNQGLANEILAFQLLQLLFDNPTDDSVEMAVGFMKECGAYLSDIAPKVAASMFEILRSVLHEADIDPRVQYMIEALMQIRKQQFKDYPPIPEQLDIVDDGDQIVHEILLDDPDLQAQDQLNVFTFDPEYEADETKYKQFKASILGSDDDDDDDDSSAHGSGEASGSSDDDSDSHHEEPVAGQDSATKAVQMAIQDRTGTDLINLRRTIYLTIMSSANFEEGVHKLMQLKIQPGNEIELCNMIIECCAQERTYLKFYGLIGERFCKLNRHWALAFEQCFVDTYEAIHRFETNKLRNVAKYFAHLFATDGLPWAALSIITLTEEATTSSSRIFIKILLLEITEALGLPRLNDRLKDPSLIEALQGLFPTDSPKNTRFAINYYTSIGLGALTVELREHLKSVPQRLLAQLDASGSEGDSESTSGSDTGSDSSTGSYASSSSYDSRSVSTHSSQSRSRDRNCSRYRRRSP</sequence>
<evidence type="ECO:0000256" key="6">
    <source>
        <dbReference type="SAM" id="MobiDB-lite"/>
    </source>
</evidence>
<evidence type="ECO:0000256" key="2">
    <source>
        <dbReference type="ARBA" id="ARBA00006856"/>
    </source>
</evidence>
<feature type="compositionally biased region" description="Basic residues" evidence="6">
    <location>
        <begin position="27"/>
        <end position="36"/>
    </location>
</feature>
<gene>
    <name evidence="8" type="primary">CWC22</name>
    <name evidence="8" type="ORF">H4R34_000884</name>
</gene>
<dbReference type="Pfam" id="PF02847">
    <property type="entry name" value="MA3"/>
    <property type="match status" value="1"/>
</dbReference>
<feature type="compositionally biased region" description="Basic residues" evidence="6">
    <location>
        <begin position="46"/>
        <end position="90"/>
    </location>
</feature>
<dbReference type="GO" id="GO:0003723">
    <property type="term" value="F:RNA binding"/>
    <property type="evidence" value="ECO:0007669"/>
    <property type="project" value="InterPro"/>
</dbReference>
<dbReference type="SUPFAM" id="SSF48371">
    <property type="entry name" value="ARM repeat"/>
    <property type="match status" value="1"/>
</dbReference>
<dbReference type="PANTHER" id="PTHR18034:SF3">
    <property type="entry name" value="PRE-MRNA-SPLICING FACTOR CWC22 HOMOLOG"/>
    <property type="match status" value="1"/>
</dbReference>
<feature type="compositionally biased region" description="Polar residues" evidence="6">
    <location>
        <begin position="114"/>
        <end position="123"/>
    </location>
</feature>
<feature type="region of interest" description="Disordered" evidence="6">
    <location>
        <begin position="670"/>
        <end position="728"/>
    </location>
</feature>
<dbReference type="PANTHER" id="PTHR18034">
    <property type="entry name" value="CELL CYCLE CONTROL PROTEIN CWF22-RELATED"/>
    <property type="match status" value="1"/>
</dbReference>
<dbReference type="Proteomes" id="UP001151582">
    <property type="component" value="Unassembled WGS sequence"/>
</dbReference>
<dbReference type="InterPro" id="IPR016024">
    <property type="entry name" value="ARM-type_fold"/>
</dbReference>
<keyword evidence="4" id="KW-0508">mRNA splicing</keyword>
<feature type="compositionally biased region" description="Low complexity" evidence="6">
    <location>
        <begin position="670"/>
        <end position="713"/>
    </location>
</feature>
<evidence type="ECO:0000313" key="8">
    <source>
        <dbReference type="EMBL" id="KAJ1984079.1"/>
    </source>
</evidence>
<comment type="similarity">
    <text evidence="2">Belongs to the CWC22 family.</text>
</comment>
<comment type="subcellular location">
    <subcellularLocation>
        <location evidence="1">Nucleus</location>
    </subcellularLocation>
</comment>
<feature type="compositionally biased region" description="Low complexity" evidence="6">
    <location>
        <begin position="419"/>
        <end position="428"/>
    </location>
</feature>
<accession>A0A9W8B4K3</accession>
<dbReference type="OrthoDB" id="1924287at2759"/>